<evidence type="ECO:0000256" key="1">
    <source>
        <dbReference type="ARBA" id="ARBA00008060"/>
    </source>
</evidence>
<comment type="similarity">
    <text evidence="1">Belongs to the SWI5/SAE3 family.</text>
</comment>
<evidence type="ECO:0000256" key="5">
    <source>
        <dbReference type="SAM" id="MobiDB-lite"/>
    </source>
</evidence>
<organism evidence="6 7">
    <name type="scientific">Glutinoglossum americanum</name>
    <dbReference type="NCBI Taxonomy" id="1670608"/>
    <lineage>
        <taxon>Eukaryota</taxon>
        <taxon>Fungi</taxon>
        <taxon>Dikarya</taxon>
        <taxon>Ascomycota</taxon>
        <taxon>Pezizomycotina</taxon>
        <taxon>Geoglossomycetes</taxon>
        <taxon>Geoglossales</taxon>
        <taxon>Geoglossaceae</taxon>
        <taxon>Glutinoglossum</taxon>
    </lineage>
</organism>
<evidence type="ECO:0008006" key="8">
    <source>
        <dbReference type="Google" id="ProtNLM"/>
    </source>
</evidence>
<dbReference type="Gene3D" id="1.20.5.170">
    <property type="match status" value="1"/>
</dbReference>
<evidence type="ECO:0000313" key="6">
    <source>
        <dbReference type="EMBL" id="KAH0538753.1"/>
    </source>
</evidence>
<dbReference type="EMBL" id="JAGHQL010000098">
    <property type="protein sequence ID" value="KAH0538753.1"/>
    <property type="molecule type" value="Genomic_DNA"/>
</dbReference>
<evidence type="ECO:0000313" key="7">
    <source>
        <dbReference type="Proteomes" id="UP000698800"/>
    </source>
</evidence>
<feature type="compositionally biased region" description="Pro residues" evidence="5">
    <location>
        <begin position="1"/>
        <end position="11"/>
    </location>
</feature>
<reference evidence="6" key="1">
    <citation type="submission" date="2021-03" db="EMBL/GenBank/DDBJ databases">
        <title>Comparative genomics and phylogenomic investigation of the class Geoglossomycetes provide insights into ecological specialization and systematics.</title>
        <authorList>
            <person name="Melie T."/>
            <person name="Pirro S."/>
            <person name="Miller A.N."/>
            <person name="Quandt A."/>
        </authorList>
    </citation>
    <scope>NUCLEOTIDE SEQUENCE</scope>
    <source>
        <strain evidence="6">GBOQ0MN5Z8</strain>
    </source>
</reference>
<gene>
    <name evidence="6" type="ORF">FGG08_004707</name>
</gene>
<name>A0A9P8KZA9_9PEZI</name>
<evidence type="ECO:0000256" key="3">
    <source>
        <dbReference type="ARBA" id="ARBA00023204"/>
    </source>
</evidence>
<dbReference type="GO" id="GO:0010772">
    <property type="term" value="P:meiotic DNA recombinase assembly involved in reciprocal meiotic recombination"/>
    <property type="evidence" value="ECO:0007669"/>
    <property type="project" value="TreeGrafter"/>
</dbReference>
<keyword evidence="4" id="KW-0175">Coiled coil</keyword>
<dbReference type="GO" id="GO:0000709">
    <property type="term" value="P:meiotic joint molecule formation"/>
    <property type="evidence" value="ECO:0007669"/>
    <property type="project" value="TreeGrafter"/>
</dbReference>
<keyword evidence="2" id="KW-0227">DNA damage</keyword>
<keyword evidence="3" id="KW-0234">DNA repair</keyword>
<protein>
    <recommendedName>
        <fullName evidence="8">DNA repair protein Swi5/Sae3</fullName>
    </recommendedName>
</protein>
<feature type="compositionally biased region" description="Low complexity" evidence="5">
    <location>
        <begin position="12"/>
        <end position="43"/>
    </location>
</feature>
<dbReference type="PANTHER" id="PTHR28529">
    <property type="entry name" value="DNA REPAIR PROTEIN SWI5 HOMOLOG"/>
    <property type="match status" value="1"/>
</dbReference>
<evidence type="ECO:0000256" key="2">
    <source>
        <dbReference type="ARBA" id="ARBA00022763"/>
    </source>
</evidence>
<dbReference type="InterPro" id="IPR010760">
    <property type="entry name" value="DNA-repair_Swi5"/>
</dbReference>
<feature type="coiled-coil region" evidence="4">
    <location>
        <begin position="51"/>
        <end position="78"/>
    </location>
</feature>
<dbReference type="Pfam" id="PF07061">
    <property type="entry name" value="Swi5"/>
    <property type="match status" value="1"/>
</dbReference>
<dbReference type="Proteomes" id="UP000698800">
    <property type="component" value="Unassembled WGS sequence"/>
</dbReference>
<feature type="region of interest" description="Disordered" evidence="5">
    <location>
        <begin position="1"/>
        <end position="47"/>
    </location>
</feature>
<comment type="caution">
    <text evidence="6">The sequence shown here is derived from an EMBL/GenBank/DDBJ whole genome shotgun (WGS) entry which is preliminary data.</text>
</comment>
<proteinExistence type="inferred from homology"/>
<accession>A0A9P8KZA9</accession>
<evidence type="ECO:0000256" key="4">
    <source>
        <dbReference type="SAM" id="Coils"/>
    </source>
</evidence>
<dbReference type="OrthoDB" id="255837at2759"/>
<dbReference type="PANTHER" id="PTHR28529:SF2">
    <property type="entry name" value="DNA REPAIR PROTEIN SWI5 HOMOLOG"/>
    <property type="match status" value="1"/>
</dbReference>
<dbReference type="GO" id="GO:0032798">
    <property type="term" value="C:Swi5-Sfr1 complex"/>
    <property type="evidence" value="ECO:0007669"/>
    <property type="project" value="TreeGrafter"/>
</dbReference>
<dbReference type="GO" id="GO:0034974">
    <property type="term" value="C:Swi5-Swi2 complex"/>
    <property type="evidence" value="ECO:0007669"/>
    <property type="project" value="TreeGrafter"/>
</dbReference>
<keyword evidence="7" id="KW-1185">Reference proteome</keyword>
<dbReference type="AlphaFoldDB" id="A0A9P8KZA9"/>
<sequence length="133" mass="14617">MGQSPPPPPPTDSSSTNHPPDATPPAHDTPPTTEPSTPKTPAPDAKTLKRKLSLEAKLANLRAQIQELKARRDELRPQLRNPDAAMTVKRHIRLLHDYNEIRDIGTGLMGMAADSRGVRVRDVYAEFGVEVND</sequence>